<dbReference type="GO" id="GO:0003677">
    <property type="term" value="F:DNA binding"/>
    <property type="evidence" value="ECO:0007669"/>
    <property type="project" value="InterPro"/>
</dbReference>
<reference evidence="2 3" key="1">
    <citation type="submission" date="2020-08" db="EMBL/GenBank/DDBJ databases">
        <title>Sequencing the genomes of 1000 actinobacteria strains.</title>
        <authorList>
            <person name="Klenk H.-P."/>
        </authorList>
    </citation>
    <scope>NUCLEOTIDE SEQUENCE [LARGE SCALE GENOMIC DNA]</scope>
    <source>
        <strain evidence="2 3">DSM 20419</strain>
    </source>
</reference>
<proteinExistence type="predicted"/>
<dbReference type="EMBL" id="JACHWJ010000002">
    <property type="protein sequence ID" value="MBB2957759.1"/>
    <property type="molecule type" value="Genomic_DNA"/>
</dbReference>
<evidence type="ECO:0000259" key="1">
    <source>
        <dbReference type="PROSITE" id="PS50943"/>
    </source>
</evidence>
<dbReference type="RefSeq" id="WP_068492922.1">
    <property type="nucleotide sequence ID" value="NZ_CZJY01000043.1"/>
</dbReference>
<dbReference type="InterPro" id="IPR021224">
    <property type="entry name" value="DUF2690"/>
</dbReference>
<dbReference type="Pfam" id="PF10901">
    <property type="entry name" value="DUF2690"/>
    <property type="match status" value="1"/>
</dbReference>
<organism evidence="2 3">
    <name type="scientific">Pseudoclavibacter helvolus</name>
    <dbReference type="NCBI Taxonomy" id="255205"/>
    <lineage>
        <taxon>Bacteria</taxon>
        <taxon>Bacillati</taxon>
        <taxon>Actinomycetota</taxon>
        <taxon>Actinomycetes</taxon>
        <taxon>Micrococcales</taxon>
        <taxon>Microbacteriaceae</taxon>
        <taxon>Pseudoclavibacter</taxon>
    </lineage>
</organism>
<dbReference type="InterPro" id="IPR001387">
    <property type="entry name" value="Cro/C1-type_HTH"/>
</dbReference>
<name>A0A7W4UNM3_9MICO</name>
<keyword evidence="3" id="KW-1185">Reference proteome</keyword>
<dbReference type="Pfam" id="PF13560">
    <property type="entry name" value="HTH_31"/>
    <property type="match status" value="1"/>
</dbReference>
<evidence type="ECO:0000313" key="2">
    <source>
        <dbReference type="EMBL" id="MBB2957759.1"/>
    </source>
</evidence>
<evidence type="ECO:0000313" key="3">
    <source>
        <dbReference type="Proteomes" id="UP000545286"/>
    </source>
</evidence>
<dbReference type="CDD" id="cd00093">
    <property type="entry name" value="HTH_XRE"/>
    <property type="match status" value="1"/>
</dbReference>
<gene>
    <name evidence="2" type="ORF">FHX72_001896</name>
</gene>
<sequence length="281" mass="29554">MSDIPDSPSSFASDLQALREQAGKPTIMRLANETGISKSVVGDAFAGNRLPTEKTVARLVKALGAEPDAWLERRSALATLASAEASPFAEPSAASAPEDAEAGAPTELPLRASATLMPPPSAGISKRRLVTTTLAAALVSAAVTSGIWFGVGQLNAEQDPYAEIADGMDPMQTICRDDAVVAASEMRDRETQVQMMYSTNCKAVWGRVTRYDGMAAGNELTMSVYPAVDRDSEHGQSVSAHDVQSVYTTLGISPETSERWCGLATMTAGGETIDLGPELCI</sequence>
<dbReference type="Proteomes" id="UP000545286">
    <property type="component" value="Unassembled WGS sequence"/>
</dbReference>
<dbReference type="InterPro" id="IPR010982">
    <property type="entry name" value="Lambda_DNA-bd_dom_sf"/>
</dbReference>
<dbReference type="SUPFAM" id="SSF47413">
    <property type="entry name" value="lambda repressor-like DNA-binding domains"/>
    <property type="match status" value="1"/>
</dbReference>
<accession>A0A7W4UNM3</accession>
<dbReference type="Gene3D" id="1.10.260.40">
    <property type="entry name" value="lambda repressor-like DNA-binding domains"/>
    <property type="match status" value="1"/>
</dbReference>
<protein>
    <submittedName>
        <fullName evidence="2">Transcriptional regulator with XRE-family HTH domain</fullName>
    </submittedName>
</protein>
<dbReference type="OrthoDB" id="4988873at2"/>
<dbReference type="SMART" id="SM00530">
    <property type="entry name" value="HTH_XRE"/>
    <property type="match status" value="1"/>
</dbReference>
<dbReference type="AlphaFoldDB" id="A0A7W4UNM3"/>
<comment type="caution">
    <text evidence="2">The sequence shown here is derived from an EMBL/GenBank/DDBJ whole genome shotgun (WGS) entry which is preliminary data.</text>
</comment>
<dbReference type="PROSITE" id="PS50943">
    <property type="entry name" value="HTH_CROC1"/>
    <property type="match status" value="1"/>
</dbReference>
<feature type="domain" description="HTH cro/C1-type" evidence="1">
    <location>
        <begin position="30"/>
        <end position="70"/>
    </location>
</feature>